<sequence length="176" mass="19422">MLNINVTIQGDTVIIDGLQRFAKNSPAAIRRGLERVAAGVYDDAYKWLSGPGGIYEERVSKKTGKKRRKKIADYLPGQYPVPVRTGHLRRLLNWLNPGRSKTYAGVGTFSAGPLEVVIYNAAEYAEPVFRGTGSSAKYGPRDALKDGFERFNRGSRIQGILEEEIGKEIRSSGFTA</sequence>
<evidence type="ECO:0000313" key="2">
    <source>
        <dbReference type="Proteomes" id="UP000002985"/>
    </source>
</evidence>
<protein>
    <recommendedName>
        <fullName evidence="3">Phage protein</fullName>
    </recommendedName>
</protein>
<dbReference type="STRING" id="247490.KSU1_C1505"/>
<reference evidence="1 2" key="1">
    <citation type="journal article" date="2012" name="FEBS Lett.">
        <title>Anammox organism KSU-1 expresses a NirK-type copper-containing nitrite reductase instead of a NirS-type with cytochrome cd1.</title>
        <authorList>
            <person name="Hira D."/>
            <person name="Toh H."/>
            <person name="Migita C.T."/>
            <person name="Okubo H."/>
            <person name="Nishiyama T."/>
            <person name="Hattori M."/>
            <person name="Furukawa K."/>
            <person name="Fujii T."/>
        </authorList>
    </citation>
    <scope>NUCLEOTIDE SEQUENCE [LARGE SCALE GENOMIC DNA]</scope>
</reference>
<dbReference type="AlphaFoldDB" id="I3IN06"/>
<name>I3IN06_9BACT</name>
<comment type="caution">
    <text evidence="1">The sequence shown here is derived from an EMBL/GenBank/DDBJ whole genome shotgun (WGS) entry which is preliminary data.</text>
</comment>
<evidence type="ECO:0000313" key="1">
    <source>
        <dbReference type="EMBL" id="GAB63101.1"/>
    </source>
</evidence>
<accession>I3IN06</accession>
<proteinExistence type="predicted"/>
<organism evidence="1 2">
    <name type="scientific">Candidatus Jettenia caeni</name>
    <dbReference type="NCBI Taxonomy" id="247490"/>
    <lineage>
        <taxon>Bacteria</taxon>
        <taxon>Pseudomonadati</taxon>
        <taxon>Planctomycetota</taxon>
        <taxon>Candidatus Brocadiia</taxon>
        <taxon>Candidatus Brocadiales</taxon>
        <taxon>Candidatus Brocadiaceae</taxon>
        <taxon>Candidatus Jettenia</taxon>
    </lineage>
</organism>
<keyword evidence="2" id="KW-1185">Reference proteome</keyword>
<gene>
    <name evidence="1" type="ORF">KSU1_C1505</name>
</gene>
<dbReference type="OrthoDB" id="9846241at2"/>
<dbReference type="EMBL" id="BAFH01000003">
    <property type="protein sequence ID" value="GAB63101.1"/>
    <property type="molecule type" value="Genomic_DNA"/>
</dbReference>
<dbReference type="Proteomes" id="UP000002985">
    <property type="component" value="Unassembled WGS sequence"/>
</dbReference>
<dbReference type="eggNOG" id="ENOG50342MM">
    <property type="taxonomic scope" value="Bacteria"/>
</dbReference>
<evidence type="ECO:0008006" key="3">
    <source>
        <dbReference type="Google" id="ProtNLM"/>
    </source>
</evidence>